<gene>
    <name evidence="2" type="ORF">GAP41_13050</name>
</gene>
<comment type="caution">
    <text evidence="2">The sequence shown here is derived from an EMBL/GenBank/DDBJ whole genome shotgun (WGS) entry which is preliminary data.</text>
</comment>
<evidence type="ECO:0000256" key="1">
    <source>
        <dbReference type="SAM" id="Phobius"/>
    </source>
</evidence>
<accession>A0A4Q5E6X7</accession>
<proteinExistence type="predicted"/>
<protein>
    <submittedName>
        <fullName evidence="2">Uncharacterized protein</fullName>
    </submittedName>
</protein>
<evidence type="ECO:0000313" key="3">
    <source>
        <dbReference type="Proteomes" id="UP000431575"/>
    </source>
</evidence>
<keyword evidence="1" id="KW-0472">Membrane</keyword>
<name>A0A4Q5E6X7_BACUN</name>
<evidence type="ECO:0000313" key="2">
    <source>
        <dbReference type="EMBL" id="KAB4241665.1"/>
    </source>
</evidence>
<dbReference type="AlphaFoldDB" id="A0A4Q5E6X7"/>
<keyword evidence="1" id="KW-1133">Transmembrane helix</keyword>
<dbReference type="Proteomes" id="UP000431575">
    <property type="component" value="Unassembled WGS sequence"/>
</dbReference>
<keyword evidence="1" id="KW-0812">Transmembrane</keyword>
<sequence length="107" mass="11932">MAIFKIIAISELEQELQNIEGLKIVKKEYKTDNPSYNMIDPDVAELVISFIVSVSGSIAANLLWAGLKRIIAKTHRPITLQTTSEQIIIDEDSQKEEFLSSIKADGL</sequence>
<organism evidence="2 3">
    <name type="scientific">Bacteroides uniformis</name>
    <dbReference type="NCBI Taxonomy" id="820"/>
    <lineage>
        <taxon>Bacteria</taxon>
        <taxon>Pseudomonadati</taxon>
        <taxon>Bacteroidota</taxon>
        <taxon>Bacteroidia</taxon>
        <taxon>Bacteroidales</taxon>
        <taxon>Bacteroidaceae</taxon>
        <taxon>Bacteroides</taxon>
    </lineage>
</organism>
<feature type="transmembrane region" description="Helical" evidence="1">
    <location>
        <begin position="46"/>
        <end position="67"/>
    </location>
</feature>
<dbReference type="RefSeq" id="WP_130081292.1">
    <property type="nucleotide sequence ID" value="NZ_RCXX01000007.1"/>
</dbReference>
<reference evidence="2 3" key="1">
    <citation type="journal article" date="2019" name="Nat. Med.">
        <title>A library of human gut bacterial isolates paired with longitudinal multiomics data enables mechanistic microbiome research.</title>
        <authorList>
            <person name="Poyet M."/>
            <person name="Groussin M."/>
            <person name="Gibbons S.M."/>
            <person name="Avila-Pacheco J."/>
            <person name="Jiang X."/>
            <person name="Kearney S.M."/>
            <person name="Perrotta A.R."/>
            <person name="Berdy B."/>
            <person name="Zhao S."/>
            <person name="Lieberman T.D."/>
            <person name="Swanson P.K."/>
            <person name="Smith M."/>
            <person name="Roesemann S."/>
            <person name="Alexander J.E."/>
            <person name="Rich S.A."/>
            <person name="Livny J."/>
            <person name="Vlamakis H."/>
            <person name="Clish C."/>
            <person name="Bullock K."/>
            <person name="Deik A."/>
            <person name="Scott J."/>
            <person name="Pierce K.A."/>
            <person name="Xavier R.J."/>
            <person name="Alm E.J."/>
        </authorList>
    </citation>
    <scope>NUCLEOTIDE SEQUENCE [LARGE SCALE GENOMIC DNA]</scope>
    <source>
        <strain evidence="2 3">BIOML-A6</strain>
    </source>
</reference>
<dbReference type="EMBL" id="WCTM01000007">
    <property type="protein sequence ID" value="KAB4241665.1"/>
    <property type="molecule type" value="Genomic_DNA"/>
</dbReference>